<evidence type="ECO:0000313" key="2">
    <source>
        <dbReference type="Proteomes" id="UP000266673"/>
    </source>
</evidence>
<protein>
    <submittedName>
        <fullName evidence="1">Uncharacterized protein</fullName>
    </submittedName>
</protein>
<dbReference type="Proteomes" id="UP000266673">
    <property type="component" value="Unassembled WGS sequence"/>
</dbReference>
<name>A0A397V824_9GLOM</name>
<reference evidence="1 2" key="1">
    <citation type="submission" date="2018-06" db="EMBL/GenBank/DDBJ databases">
        <title>Comparative genomics reveals the genomic features of Rhizophagus irregularis, R. cerebriforme, R. diaphanum and Gigaspora rosea, and their symbiotic lifestyle signature.</title>
        <authorList>
            <person name="Morin E."/>
            <person name="San Clemente H."/>
            <person name="Chen E.C.H."/>
            <person name="De La Providencia I."/>
            <person name="Hainaut M."/>
            <person name="Kuo A."/>
            <person name="Kohler A."/>
            <person name="Murat C."/>
            <person name="Tang N."/>
            <person name="Roy S."/>
            <person name="Loubradou J."/>
            <person name="Henrissat B."/>
            <person name="Grigoriev I.V."/>
            <person name="Corradi N."/>
            <person name="Roux C."/>
            <person name="Martin F.M."/>
        </authorList>
    </citation>
    <scope>NUCLEOTIDE SEQUENCE [LARGE SCALE GENOMIC DNA]</scope>
    <source>
        <strain evidence="1 2">DAOM 194757</strain>
    </source>
</reference>
<accession>A0A397V824</accession>
<gene>
    <name evidence="1" type="ORF">C2G38_2310037</name>
</gene>
<evidence type="ECO:0000313" key="1">
    <source>
        <dbReference type="EMBL" id="RIB18540.1"/>
    </source>
</evidence>
<comment type="caution">
    <text evidence="1">The sequence shown here is derived from an EMBL/GenBank/DDBJ whole genome shotgun (WGS) entry which is preliminary data.</text>
</comment>
<dbReference type="EMBL" id="QKWP01000533">
    <property type="protein sequence ID" value="RIB18540.1"/>
    <property type="molecule type" value="Genomic_DNA"/>
</dbReference>
<keyword evidence="2" id="KW-1185">Reference proteome</keyword>
<proteinExistence type="predicted"/>
<dbReference type="AlphaFoldDB" id="A0A397V824"/>
<organism evidence="1 2">
    <name type="scientific">Gigaspora rosea</name>
    <dbReference type="NCBI Taxonomy" id="44941"/>
    <lineage>
        <taxon>Eukaryota</taxon>
        <taxon>Fungi</taxon>
        <taxon>Fungi incertae sedis</taxon>
        <taxon>Mucoromycota</taxon>
        <taxon>Glomeromycotina</taxon>
        <taxon>Glomeromycetes</taxon>
        <taxon>Diversisporales</taxon>
        <taxon>Gigasporaceae</taxon>
        <taxon>Gigaspora</taxon>
    </lineage>
</organism>
<sequence>MACKVMLKTISDDRKVQDWVIFKSDGQEKSYEFGKGYELSKIASVSSDENKCKTIKKFKSKKRAILKQLINKVQESDNWYIEDKSTKKKLRIIAKKLEKCKEVEIFTDGSVDTKAQGQGKKKLGIEFVSTEENSAMERRKNLVKGLLSKETLQDFNKNLGLKSSQISKLCARLVNSFWKVFYERIWKFRCEMVNEWEVTQNITIKVKQKRRENQHESSKEKWKVRLGKRKLEKKENGYSQEVELSRKKSKVLRVAFDTVKDIVHNNIKPAWSSVIGACIKDRK</sequence>